<dbReference type="KEGG" id="sba:Sulba_2396"/>
<dbReference type="GO" id="GO:0003961">
    <property type="term" value="F:O-acetylhomoserine aminocarboxypropyltransferase activity"/>
    <property type="evidence" value="ECO:0007669"/>
    <property type="project" value="TreeGrafter"/>
</dbReference>
<dbReference type="STRING" id="760154.Sulba_2396"/>
<dbReference type="GO" id="GO:0071269">
    <property type="term" value="P:L-homocysteine biosynthetic process"/>
    <property type="evidence" value="ECO:0007669"/>
    <property type="project" value="TreeGrafter"/>
</dbReference>
<dbReference type="PANTHER" id="PTHR43797:SF2">
    <property type="entry name" value="HOMOCYSTEINE_CYSTEINE SYNTHASE"/>
    <property type="match status" value="1"/>
</dbReference>
<dbReference type="Pfam" id="PF01053">
    <property type="entry name" value="Cys_Met_Meta_PP"/>
    <property type="match status" value="1"/>
</dbReference>
<dbReference type="GO" id="GO:0006535">
    <property type="term" value="P:cysteine biosynthetic process from serine"/>
    <property type="evidence" value="ECO:0007669"/>
    <property type="project" value="TreeGrafter"/>
</dbReference>
<keyword evidence="8" id="KW-1185">Reference proteome</keyword>
<dbReference type="eggNOG" id="COG2873">
    <property type="taxonomic scope" value="Bacteria"/>
</dbReference>
<dbReference type="GO" id="GO:0030170">
    <property type="term" value="F:pyridoxal phosphate binding"/>
    <property type="evidence" value="ECO:0007669"/>
    <property type="project" value="InterPro"/>
</dbReference>
<evidence type="ECO:0000256" key="2">
    <source>
        <dbReference type="ARBA" id="ARBA00009077"/>
    </source>
</evidence>
<accession>I3Y0D9</accession>
<name>I3Y0D9_SULBS</name>
<dbReference type="Proteomes" id="UP000006176">
    <property type="component" value="Chromosome"/>
</dbReference>
<comment type="similarity">
    <text evidence="2 6">Belongs to the trans-sulfuration enzymes family.</text>
</comment>
<dbReference type="HOGENOM" id="CLU_018986_4_0_7"/>
<comment type="cofactor">
    <cofactor evidence="1 6">
        <name>pyridoxal 5'-phosphate</name>
        <dbReference type="ChEBI" id="CHEBI:597326"/>
    </cofactor>
</comment>
<dbReference type="InterPro" id="IPR000277">
    <property type="entry name" value="Cys/Met-Metab_PyrdxlP-dep_enz"/>
</dbReference>
<evidence type="ECO:0000313" key="7">
    <source>
        <dbReference type="EMBL" id="AFL69663.1"/>
    </source>
</evidence>
<dbReference type="InterPro" id="IPR006235">
    <property type="entry name" value="OAc-hSer/O-AcSer_sulfhydrylase"/>
</dbReference>
<dbReference type="RefSeq" id="WP_014770526.1">
    <property type="nucleotide sequence ID" value="NC_018002.1"/>
</dbReference>
<dbReference type="SUPFAM" id="SSF53383">
    <property type="entry name" value="PLP-dependent transferases"/>
    <property type="match status" value="1"/>
</dbReference>
<dbReference type="InterPro" id="IPR015421">
    <property type="entry name" value="PyrdxlP-dep_Trfase_major"/>
</dbReference>
<evidence type="ECO:0000256" key="4">
    <source>
        <dbReference type="ARBA" id="ARBA00022898"/>
    </source>
</evidence>
<organism evidence="7 8">
    <name type="scientific">Sulfurospirillum barnesii (strain ATCC 700032 / DSM 10660 / SES-3)</name>
    <dbReference type="NCBI Taxonomy" id="760154"/>
    <lineage>
        <taxon>Bacteria</taxon>
        <taxon>Pseudomonadati</taxon>
        <taxon>Campylobacterota</taxon>
        <taxon>Epsilonproteobacteria</taxon>
        <taxon>Campylobacterales</taxon>
        <taxon>Sulfurospirillaceae</taxon>
        <taxon>Sulfurospirillum</taxon>
    </lineage>
</organism>
<sequence length="427" mass="47216">MGFTTKALHSKPIQNDVHGAMRFPIYQSSAFEFEKAEELEAVFKGFKMGHVYTRSSNPTIEALETQIKAISGALGVIATATGMAAISNALFALLKNGDNIITTKYLFGNTLSLFQTLLSDFGVEVRFVDVNNLEEIRSNIDEKTRLLFCESVSNPQLIVPDFEAIKAVLSEHHVPLVVDTTMTPWNIFDAKKHGVDVEIISATKYLSGGGHVLGGLIVDNGTFEWQNHANLAPYCKKFGPNALMARLRKETFRNLGATLTAQSAALLSLGLETLDLRVKRSCENALVVAKHLQTKSEVCRVDYPLLEASRSYENATKQFSGGGAIVTFSLANKKSAYAFLNKLKLIRRGTNIQDNKSLAIAPYHTIYAEYPEEQRLAYELNEGMIRLSVGIEDVEDLIEDMDQALFKEEQAVASDEAASEKPYLLDF</sequence>
<feature type="modified residue" description="N6-(pyridoxal phosphate)lysine" evidence="5">
    <location>
        <position position="204"/>
    </location>
</feature>
<reference evidence="7 8" key="1">
    <citation type="submission" date="2012-06" db="EMBL/GenBank/DDBJ databases">
        <title>Complete sequence of Sulfurospirillum barnesii SES-3.</title>
        <authorList>
            <consortium name="US DOE Joint Genome Institute"/>
            <person name="Lucas S."/>
            <person name="Han J."/>
            <person name="Lapidus A."/>
            <person name="Cheng J.-F."/>
            <person name="Goodwin L."/>
            <person name="Pitluck S."/>
            <person name="Peters L."/>
            <person name="Ovchinnikova G."/>
            <person name="Lu M."/>
            <person name="Detter J.C."/>
            <person name="Han C."/>
            <person name="Tapia R."/>
            <person name="Land M."/>
            <person name="Hauser L."/>
            <person name="Kyrpides N."/>
            <person name="Ivanova N."/>
            <person name="Pagani I."/>
            <person name="Stolz J."/>
            <person name="Arkin A."/>
            <person name="Dehal P."/>
            <person name="Oremland R."/>
            <person name="Saltikov C."/>
            <person name="Basu P."/>
            <person name="Hollibaugh J."/>
            <person name="Newman D."/>
            <person name="Stolyar S."/>
            <person name="Hazen T."/>
            <person name="Woyke T."/>
        </authorList>
    </citation>
    <scope>NUCLEOTIDE SEQUENCE [LARGE SCALE GENOMIC DNA]</scope>
    <source>
        <strain evidence="8">ATCC 700032 / DSM 10660 / SES-3</strain>
    </source>
</reference>
<evidence type="ECO:0000313" key="8">
    <source>
        <dbReference type="Proteomes" id="UP000006176"/>
    </source>
</evidence>
<dbReference type="AlphaFoldDB" id="I3Y0D9"/>
<protein>
    <submittedName>
        <fullName evidence="7">O-acetylhomoserine sulfhydrylase</fullName>
    </submittedName>
</protein>
<evidence type="ECO:0000256" key="6">
    <source>
        <dbReference type="RuleBase" id="RU362118"/>
    </source>
</evidence>
<dbReference type="GO" id="GO:0019346">
    <property type="term" value="P:transsulfuration"/>
    <property type="evidence" value="ECO:0007669"/>
    <property type="project" value="InterPro"/>
</dbReference>
<proteinExistence type="inferred from homology"/>
<dbReference type="OrthoDB" id="9805807at2"/>
<dbReference type="Gene3D" id="3.40.640.10">
    <property type="entry name" value="Type I PLP-dependent aspartate aminotransferase-like (Major domain)"/>
    <property type="match status" value="1"/>
</dbReference>
<dbReference type="InterPro" id="IPR015422">
    <property type="entry name" value="PyrdxlP-dep_Trfase_small"/>
</dbReference>
<keyword evidence="4 5" id="KW-0663">Pyridoxal phosphate</keyword>
<dbReference type="Gene3D" id="3.90.1150.10">
    <property type="entry name" value="Aspartate Aminotransferase, domain 1"/>
    <property type="match status" value="1"/>
</dbReference>
<gene>
    <name evidence="7" type="ordered locus">Sulba_2396</name>
</gene>
<dbReference type="PANTHER" id="PTHR43797">
    <property type="entry name" value="HOMOCYSTEINE/CYSTEINE SYNTHASE"/>
    <property type="match status" value="1"/>
</dbReference>
<dbReference type="PIRSF" id="PIRSF001434">
    <property type="entry name" value="CGS"/>
    <property type="match status" value="1"/>
</dbReference>
<dbReference type="GO" id="GO:0005737">
    <property type="term" value="C:cytoplasm"/>
    <property type="evidence" value="ECO:0007669"/>
    <property type="project" value="TreeGrafter"/>
</dbReference>
<dbReference type="PATRIC" id="fig|760154.4.peg.2393"/>
<evidence type="ECO:0000256" key="5">
    <source>
        <dbReference type="PIRSR" id="PIRSR001434-2"/>
    </source>
</evidence>
<dbReference type="EMBL" id="CP003333">
    <property type="protein sequence ID" value="AFL69663.1"/>
    <property type="molecule type" value="Genomic_DNA"/>
</dbReference>
<keyword evidence="3" id="KW-0808">Transferase</keyword>
<dbReference type="InterPro" id="IPR015424">
    <property type="entry name" value="PyrdxlP-dep_Trfase"/>
</dbReference>
<evidence type="ECO:0000256" key="3">
    <source>
        <dbReference type="ARBA" id="ARBA00022679"/>
    </source>
</evidence>
<dbReference type="FunFam" id="3.40.640.10:FF:000046">
    <property type="entry name" value="Cystathionine gamma-lyase"/>
    <property type="match status" value="1"/>
</dbReference>
<evidence type="ECO:0000256" key="1">
    <source>
        <dbReference type="ARBA" id="ARBA00001933"/>
    </source>
</evidence>
<dbReference type="GO" id="GO:0004124">
    <property type="term" value="F:cysteine synthase activity"/>
    <property type="evidence" value="ECO:0007669"/>
    <property type="project" value="TreeGrafter"/>
</dbReference>